<dbReference type="PROSITE" id="PS50194">
    <property type="entry name" value="FILAMIN_REPEAT"/>
    <property type="match status" value="1"/>
</dbReference>
<evidence type="ECO:0000313" key="3">
    <source>
        <dbReference type="EMBL" id="GIQ81807.1"/>
    </source>
</evidence>
<evidence type="ECO:0000256" key="2">
    <source>
        <dbReference type="SAM" id="MobiDB-lite"/>
    </source>
</evidence>
<organism evidence="3 4">
    <name type="scientific">Kipferlia bialata</name>
    <dbReference type="NCBI Taxonomy" id="797122"/>
    <lineage>
        <taxon>Eukaryota</taxon>
        <taxon>Metamonada</taxon>
        <taxon>Carpediemonas-like organisms</taxon>
        <taxon>Kipferlia</taxon>
    </lineage>
</organism>
<feature type="non-terminal residue" evidence="3">
    <location>
        <position position="1"/>
    </location>
</feature>
<sequence>DSLHGHSGTSSFRRDDFGTSLAIDAHSDGSARLLCGSPNGVGVFTRGAGADGVWAEVSSPFNSAAEVVGVAVYGDWMTAVGPKGGRTKLAGGYRADFYGDVSAVALGEVDGKMTAVYVAKEYGNYVALTWQQWPDGWEFHSRVYYGRSYSALLLPHDHMLFGDTLRLHSPNTLTEEGDPIAGTGSWVEVAEIDTGCYSRREWAYSPSVAADTFLVVGDPYAEEAVQYQGVVAVREISAPGVGGVTAVIEATPGEVCGETSVTVSLSDTASGAYGGDVLSALLGLVVTVNGASFHAPTPTGETGVYSVSLPLPSTPGPHSISATINGAQVGSTSLSLSRTVDVALSSLHLPLEVAVDTPFSAKVVPRDHCGAMLTGLSLTLSTEADGVISTLSDASGYTVSGLTVPSPQSLCYTATVVGSPSDTWSNCVSGVSGVVSELPTEPYLDADVNGEWLAFAYSGRDVSLFHMLDGHWVPHSTLPETVHLSFAKDIYLFTHSQETLSEYRYDAEGDVWTLMSTGPLRGDNFATNGDSAVGFYNYDADDHSSWGQYGHALDRYYSVRFDHPETSISGIDSYNRIYGAAAGAGWFVLTARNSSTSSSTSSDRQAVVQLYEDGQVWRDEPYVYYNDHTDSLGDGIALSPDSLYVAYSNTVSRDQGRVILRKRAACGFGGEDWCWGYDGTVYSPSKMPFARFGERVVMGQGVAVVTSLENRAYVFSEPVLGKVWEYITRLDDVGSVETDGVSLLISSPSVSPAGTRVIPLVAEVPDGIVGTLDTSLLTYAGECAEVTVSVVDAEGDAYTPDIATPIYGLRAVWSSADNDDMEWYGAEITSDPGVYQMRVCAPDEAEVAHTLHVYIGATLLVSADVTPSDTPDSALSEIYVHPTQSVGVPIWIHVVNHARTYPRLSVYNADGERVGECTTASTGRDYSLTLGEEGTYTASLYRSYCDPNECSAYTVVSFTVSASVPLHSVPIPSEYPQSIVAYGASDDSDWLIVGVSDVASDTSASAVLAFQRLTNTYYQFHSAFDVEGVTNIVLHEETVALGVSERVVGGVAGAGAVYVHRLDTDSDTWPLLAVVVAADEDHQPVAPGLGTIIGVHDDTLLVGGTSCLIYRADLSMASDVYGSIILTEDDQLYLKPPYSSRKPLSAVSIDASGGALALGLSADKRALLMDTTNGDTWWDEYSQELFRSASHTGGSHVAVNGDRHLVFWTYETEAFWADYEYADDTSYDIGSYYLAAASYTPGANVTYTRDVALETILAGPVRQVQSEGDMLAVIYESGTLDVFTIQEDGEGGLVLSDPFPLSEVVGSCSHVTALEDTLYVLADGVLSALPYSALPTDSEVTASLTQPDVSGGTCSSSDVTFRLSLDGSPYGEVVDVSRLGVSVGDQLFPAVYTGGSTYTATVQYPSAGITYDLEVKRGESVIASSTVTLEAGVVSATMSRVLVPDVTSVAGFSFVTQPSNACGTLLQGPDVSVTIEQSGTTLQTLSATSASGYSVHSGALEAGLCTIRAECGGVSWGVEVTVEEDTAVGTPLARADSTHYRIVSSAADGEWLVVSYEQPHNDSWKTDRTVSVYRCPEGSASCVWHSSLTSPCPYHSVFGEYIALSGDWIVTTLYQNPSVIYNRDMREMRMAAYKYNAVSDQYELLDRPFLRSPTTDALSPLVALSEADDGDSPTLFLSYNQVVYEFAIDTNNEWQFLSGVVGEYTSTDAYTMAIGGPSVALASIGEGSLVVSYGDVQQTMECPDRAEEATFGTSVALSPSGLLLAVSNADRVHVYSLASDAFSYVHSLLLPEGYEVSDYQALAFGSETQLAIDVNTCIFTAFLGSDQWYLSHTPTSLPSCVGGCEVGSGHDMFGHNGQTIISMQRIDGGRGAVYGLPFVTPLVLPTLTATLVEVSEVAECVPFTVEFTLYLEDGSQYRDDVSPSLSATLGSDVFHPYYRTSSGDYAVDLTVSASATTPTVSTLLVSLQGASVATTDISVVSQVAPCALESQYLYDYSTWIELAPIHDTCGRDYTAEATSVVVRDLSGETVMQSSPSSSLRKSLDDYLLQGEYTVTVTVDGTVQAGLPLYVYRTAVPGLNGNPDVYCSASSVTLTWAAPSFPAGGAVSASLVLTDMATGVVVDWDADVKWRLNTDYVWSSATRDGAAFSLGGLTAPSVLNSGRFVQVWVSGGHLLSEVIPVGIEVDLVAGGRVVLTGVDMDPITESSSCGDTPVSLSLQGVTVDTPLAAEVDVCVEYVGGDGCADLSLEDGRYYGVLRSPDVPGSYVLRVSASGLTLISDSTVDVEQSMSSFTIISQDSTFSEKRERAYFTVEPRDGCNNPMASEGTVIVRDSDGTAYRCSTESGYTDDAWAWSFYPYDESVYTIEVYPGSTGSTDPIAEAVHYVGWTVTVDDSTSYNVGPGSGIIGLPERGPDGLQVMLEHGSQVTCSVVLYECSGAPLVLPDVSVYWGHLKEEEIQLSYDEETETYPVEIPVWSIADAYYGDGLNVAISGVQLFRSSESYFAGVEVAGSRIARIRADSMIISAPDNNFDFALYDTSGDMVYSADVAEECVGGWGSDLSLPASLSDNGSQYTISVPRPSEVGTFTFNLALGGVVVYSRDYEVIAPYDPASSRLLLRDTGYVRDHAVAGEPFDVSVQLVDANGGYASAETVSMVVSDPEGNSVSVVSTVASGSSGYYEGEVTVPSAGEYTISAEVAGSTQPPISDSPLTVYAGDFGLDIGHYGTMWMAVLESGSSLVAPTAALPGTDTDPSRLYTAAVSFVDAEGLYPDSSMRRATVSVDFFSVDAVGDMEDVVASLSCDYDQSGDGVLTFTGYAPQDMAQYTLAVSVGDAAPLFTQGVAVSVPLTVGGVDVAVAGVSCEEGDDPLEITLTQASSSQTVTFVVDAFSPDFTDSTPFSTGSKETVPCEVDLSDHICGTWNGSGCQHPEYQGVGVYMMEVTAPNVSSERTLLFEISCDDEPLFSQSVQVAPTPTDPESSLPIMPIAVGAVGVVGVSVGLCVCCSGDDEDSVKEEEEDKSQQKQEEGVHVPFPQPVPVGLIPIQLVPVEQMPVPGLVYPPSDLSNLSHLSGPAPVALDPGLGDAGDTGTDTGTEGCPSEAETEASQVTLYCSDVEGSETDTVSE</sequence>
<evidence type="ECO:0000313" key="4">
    <source>
        <dbReference type="Proteomes" id="UP000265618"/>
    </source>
</evidence>
<gene>
    <name evidence="3" type="ORF">KIPB_002828</name>
</gene>
<evidence type="ECO:0000256" key="1">
    <source>
        <dbReference type="PROSITE-ProRule" id="PRU00087"/>
    </source>
</evidence>
<protein>
    <submittedName>
        <fullName evidence="3">Uncharacterized protein</fullName>
    </submittedName>
</protein>
<dbReference type="Gene3D" id="2.60.40.10">
    <property type="entry name" value="Immunoglobulins"/>
    <property type="match status" value="1"/>
</dbReference>
<reference evidence="3 4" key="1">
    <citation type="journal article" date="2018" name="PLoS ONE">
        <title>The draft genome of Kipferlia bialata reveals reductive genome evolution in fornicate parasites.</title>
        <authorList>
            <person name="Tanifuji G."/>
            <person name="Takabayashi S."/>
            <person name="Kume K."/>
            <person name="Takagi M."/>
            <person name="Nakayama T."/>
            <person name="Kamikawa R."/>
            <person name="Inagaki Y."/>
            <person name="Hashimoto T."/>
        </authorList>
    </citation>
    <scope>NUCLEOTIDE SEQUENCE [LARGE SCALE GENOMIC DNA]</scope>
    <source>
        <strain evidence="3">NY0173</strain>
    </source>
</reference>
<keyword evidence="4" id="KW-1185">Reference proteome</keyword>
<dbReference type="Proteomes" id="UP000265618">
    <property type="component" value="Unassembled WGS sequence"/>
</dbReference>
<feature type="region of interest" description="Disordered" evidence="2">
    <location>
        <begin position="3007"/>
        <end position="3027"/>
    </location>
</feature>
<feature type="region of interest" description="Disordered" evidence="2">
    <location>
        <begin position="3065"/>
        <end position="3102"/>
    </location>
</feature>
<dbReference type="InterPro" id="IPR013783">
    <property type="entry name" value="Ig-like_fold"/>
</dbReference>
<feature type="compositionally biased region" description="Basic and acidic residues" evidence="2">
    <location>
        <begin position="3015"/>
        <end position="3024"/>
    </location>
</feature>
<feature type="repeat" description="Filamin" evidence="1">
    <location>
        <begin position="2610"/>
        <end position="2711"/>
    </location>
</feature>
<accession>A0A9K3GGI4</accession>
<proteinExistence type="predicted"/>
<comment type="caution">
    <text evidence="3">The sequence shown here is derived from an EMBL/GenBank/DDBJ whole genome shotgun (WGS) entry which is preliminary data.</text>
</comment>
<dbReference type="InterPro" id="IPR017868">
    <property type="entry name" value="Filamin/ABP280_repeat-like"/>
</dbReference>
<name>A0A9K3GGI4_9EUKA</name>
<dbReference type="EMBL" id="BDIP01000500">
    <property type="protein sequence ID" value="GIQ81807.1"/>
    <property type="molecule type" value="Genomic_DNA"/>
</dbReference>
<feature type="compositionally biased region" description="Low complexity" evidence="2">
    <location>
        <begin position="3074"/>
        <end position="3091"/>
    </location>
</feature>